<gene>
    <name evidence="3" type="ORF">SAMN05216275_14743</name>
</gene>
<protein>
    <submittedName>
        <fullName evidence="3">Thiamine kinase</fullName>
    </submittedName>
</protein>
<dbReference type="GO" id="GO:0006646">
    <property type="term" value="P:phosphatidylethanolamine biosynthetic process"/>
    <property type="evidence" value="ECO:0007669"/>
    <property type="project" value="TreeGrafter"/>
</dbReference>
<dbReference type="Pfam" id="PF01636">
    <property type="entry name" value="APH"/>
    <property type="match status" value="1"/>
</dbReference>
<evidence type="ECO:0000256" key="1">
    <source>
        <dbReference type="SAM" id="MobiDB-lite"/>
    </source>
</evidence>
<dbReference type="Gene3D" id="3.90.1200.10">
    <property type="match status" value="1"/>
</dbReference>
<dbReference type="Proteomes" id="UP000199111">
    <property type="component" value="Unassembled WGS sequence"/>
</dbReference>
<dbReference type="InterPro" id="IPR002575">
    <property type="entry name" value="Aminoglycoside_PTrfase"/>
</dbReference>
<keyword evidence="4" id="KW-1185">Reference proteome</keyword>
<evidence type="ECO:0000313" key="4">
    <source>
        <dbReference type="Proteomes" id="UP000199111"/>
    </source>
</evidence>
<reference evidence="4" key="1">
    <citation type="submission" date="2016-10" db="EMBL/GenBank/DDBJ databases">
        <authorList>
            <person name="Varghese N."/>
            <person name="Submissions S."/>
        </authorList>
    </citation>
    <scope>NUCLEOTIDE SEQUENCE [LARGE SCALE GENOMIC DNA]</scope>
    <source>
        <strain evidence="4">CGMCC 4.2126</strain>
    </source>
</reference>
<keyword evidence="3" id="KW-0418">Kinase</keyword>
<feature type="region of interest" description="Disordered" evidence="1">
    <location>
        <begin position="288"/>
        <end position="324"/>
    </location>
</feature>
<dbReference type="InterPro" id="IPR011009">
    <property type="entry name" value="Kinase-like_dom_sf"/>
</dbReference>
<proteinExistence type="predicted"/>
<dbReference type="PANTHER" id="PTHR22603">
    <property type="entry name" value="CHOLINE/ETHANOALAMINE KINASE"/>
    <property type="match status" value="1"/>
</dbReference>
<sequence>MPDALADVREWAGQPVAETPIKGGLSHRIARLDTADGQRWLLRVLDPRVSQAGLGIPIDQEIANTLRAAEAGVGPRVLRRMPGALLLEYLDGATLDAHDVRALPGPIAVACRRLHAGPRFVNDFSIFRKLDEFLALCHTHGLRIPDGYEDRLPAVARIERALAADPLPAVPCHNDLLPGNLIRCGTEIRIVDYQLSGNNDPAFELGDIAAEADYDPDLAGRLARAYFGEDDPRLTARVRLNLIMSNLTWSLWFAVHHGLLREQAAAADFDYDAEAADKFARAVRDLDDPGFGRLVDDVRGGRTPGVPDAPPPDGPPGHQVRPPM</sequence>
<dbReference type="AlphaFoldDB" id="A0A1I4EBQ5"/>
<accession>A0A1I4EBQ5</accession>
<dbReference type="GO" id="GO:0005737">
    <property type="term" value="C:cytoplasm"/>
    <property type="evidence" value="ECO:0007669"/>
    <property type="project" value="TreeGrafter"/>
</dbReference>
<evidence type="ECO:0000313" key="3">
    <source>
        <dbReference type="EMBL" id="SFL01611.1"/>
    </source>
</evidence>
<dbReference type="GO" id="GO:0004305">
    <property type="term" value="F:ethanolamine kinase activity"/>
    <property type="evidence" value="ECO:0007669"/>
    <property type="project" value="TreeGrafter"/>
</dbReference>
<dbReference type="RefSeq" id="WP_093891796.1">
    <property type="nucleotide sequence ID" value="NZ_FOQY01000047.1"/>
</dbReference>
<dbReference type="SUPFAM" id="SSF56112">
    <property type="entry name" value="Protein kinase-like (PK-like)"/>
    <property type="match status" value="1"/>
</dbReference>
<dbReference type="Gene3D" id="3.30.200.20">
    <property type="entry name" value="Phosphorylase Kinase, domain 1"/>
    <property type="match status" value="1"/>
</dbReference>
<feature type="domain" description="Aminoglycoside phosphotransferase" evidence="2">
    <location>
        <begin position="19"/>
        <end position="233"/>
    </location>
</feature>
<evidence type="ECO:0000259" key="2">
    <source>
        <dbReference type="Pfam" id="PF01636"/>
    </source>
</evidence>
<keyword evidence="3" id="KW-0808">Transferase</keyword>
<dbReference type="EMBL" id="FOQY01000047">
    <property type="protein sequence ID" value="SFL01611.1"/>
    <property type="molecule type" value="Genomic_DNA"/>
</dbReference>
<dbReference type="GeneID" id="96303274"/>
<organism evidence="3 4">
    <name type="scientific">Streptosporangium canum</name>
    <dbReference type="NCBI Taxonomy" id="324952"/>
    <lineage>
        <taxon>Bacteria</taxon>
        <taxon>Bacillati</taxon>
        <taxon>Actinomycetota</taxon>
        <taxon>Actinomycetes</taxon>
        <taxon>Streptosporangiales</taxon>
        <taxon>Streptosporangiaceae</taxon>
        <taxon>Streptosporangium</taxon>
    </lineage>
</organism>
<dbReference type="PANTHER" id="PTHR22603:SF66">
    <property type="entry name" value="ETHANOLAMINE KINASE"/>
    <property type="match status" value="1"/>
</dbReference>
<name>A0A1I4EBQ5_9ACTN</name>